<dbReference type="InterPro" id="IPR000644">
    <property type="entry name" value="CBS_dom"/>
</dbReference>
<dbReference type="OrthoDB" id="449052at2759"/>
<keyword evidence="1" id="KW-0677">Repeat</keyword>
<dbReference type="Pfam" id="PF00571">
    <property type="entry name" value="CBS"/>
    <property type="match status" value="3"/>
</dbReference>
<dbReference type="Proteomes" id="UP001150569">
    <property type="component" value="Unassembled WGS sequence"/>
</dbReference>
<organism evidence="5 6">
    <name type="scientific">Tieghemiomyces parasiticus</name>
    <dbReference type="NCBI Taxonomy" id="78921"/>
    <lineage>
        <taxon>Eukaryota</taxon>
        <taxon>Fungi</taxon>
        <taxon>Fungi incertae sedis</taxon>
        <taxon>Zoopagomycota</taxon>
        <taxon>Kickxellomycotina</taxon>
        <taxon>Dimargaritomycetes</taxon>
        <taxon>Dimargaritales</taxon>
        <taxon>Dimargaritaceae</taxon>
        <taxon>Tieghemiomyces</taxon>
    </lineage>
</organism>
<evidence type="ECO:0000259" key="4">
    <source>
        <dbReference type="PROSITE" id="PS51371"/>
    </source>
</evidence>
<feature type="domain" description="CBS" evidence="4">
    <location>
        <begin position="268"/>
        <end position="321"/>
    </location>
</feature>
<accession>A0A9W8AGG1</accession>
<dbReference type="PANTHER" id="PTHR13780:SF128">
    <property type="entry name" value="CBS DOMAIN-CONTAINING PROTEIN"/>
    <property type="match status" value="1"/>
</dbReference>
<dbReference type="InterPro" id="IPR046342">
    <property type="entry name" value="CBS_dom_sf"/>
</dbReference>
<feature type="domain" description="CBS" evidence="4">
    <location>
        <begin position="25"/>
        <end position="84"/>
    </location>
</feature>
<evidence type="ECO:0000256" key="1">
    <source>
        <dbReference type="ARBA" id="ARBA00022737"/>
    </source>
</evidence>
<dbReference type="InterPro" id="IPR050511">
    <property type="entry name" value="AMPK_gamma/SDS23_families"/>
</dbReference>
<keyword evidence="6" id="KW-1185">Reference proteome</keyword>
<name>A0A9W8AGG1_9FUNG</name>
<dbReference type="PANTHER" id="PTHR13780">
    <property type="entry name" value="AMP-ACTIVATED PROTEIN KINASE, GAMMA REGULATORY SUBUNIT"/>
    <property type="match status" value="1"/>
</dbReference>
<sequence>MTHLKELTVVELKPLAEGEAGAAHLRRRALIAAQPDITVGQALTLLAKYNILSLPIYSHYEPNKVVNIVNIKDILSYVTSSFQSAPSAGATGGKGDVPAQWRVNLESNIEAVMTLDPARESYRVFQCEVQDKLRKTLEAFGSGIHRALVTDYNDNPRDPKPDFLLTQSDVVRYVHDHPGCLTADLRETTVEQLFPKAVHKKLFTVREDEPVLRAYALMDQEDRSAAAVLDSEGRIVGNLSASDLRGLTEDNLTSLMAPVKVFLAHLHSERGPVVTCKADDTLQVLLDQVCSHAIHRSWVVDEDRRPVGVITLTDIIALWNQ</sequence>
<dbReference type="SMART" id="SM00116">
    <property type="entry name" value="CBS"/>
    <property type="match status" value="3"/>
</dbReference>
<protein>
    <recommendedName>
        <fullName evidence="4">CBS domain-containing protein</fullName>
    </recommendedName>
</protein>
<reference evidence="5" key="1">
    <citation type="submission" date="2022-07" db="EMBL/GenBank/DDBJ databases">
        <title>Phylogenomic reconstructions and comparative analyses of Kickxellomycotina fungi.</title>
        <authorList>
            <person name="Reynolds N.K."/>
            <person name="Stajich J.E."/>
            <person name="Barry K."/>
            <person name="Grigoriev I.V."/>
            <person name="Crous P."/>
            <person name="Smith M.E."/>
        </authorList>
    </citation>
    <scope>NUCLEOTIDE SEQUENCE</scope>
    <source>
        <strain evidence="5">RSA 861</strain>
    </source>
</reference>
<evidence type="ECO:0000256" key="2">
    <source>
        <dbReference type="ARBA" id="ARBA00023122"/>
    </source>
</evidence>
<gene>
    <name evidence="5" type="ORF">IWQ60_004085</name>
</gene>
<dbReference type="AlphaFoldDB" id="A0A9W8AGG1"/>
<feature type="domain" description="CBS" evidence="4">
    <location>
        <begin position="198"/>
        <end position="254"/>
    </location>
</feature>
<dbReference type="Gene3D" id="3.10.580.10">
    <property type="entry name" value="CBS-domain"/>
    <property type="match status" value="2"/>
</dbReference>
<evidence type="ECO:0000313" key="6">
    <source>
        <dbReference type="Proteomes" id="UP001150569"/>
    </source>
</evidence>
<dbReference type="EMBL" id="JANBPT010000188">
    <property type="protein sequence ID" value="KAJ1926109.1"/>
    <property type="molecule type" value="Genomic_DNA"/>
</dbReference>
<evidence type="ECO:0000256" key="3">
    <source>
        <dbReference type="PROSITE-ProRule" id="PRU00703"/>
    </source>
</evidence>
<proteinExistence type="predicted"/>
<comment type="caution">
    <text evidence="5">The sequence shown here is derived from an EMBL/GenBank/DDBJ whole genome shotgun (WGS) entry which is preliminary data.</text>
</comment>
<evidence type="ECO:0000313" key="5">
    <source>
        <dbReference type="EMBL" id="KAJ1926109.1"/>
    </source>
</evidence>
<keyword evidence="2 3" id="KW-0129">CBS domain</keyword>
<dbReference type="SUPFAM" id="SSF54631">
    <property type="entry name" value="CBS-domain pair"/>
    <property type="match status" value="2"/>
</dbReference>
<dbReference type="PROSITE" id="PS51371">
    <property type="entry name" value="CBS"/>
    <property type="match status" value="3"/>
</dbReference>
<dbReference type="CDD" id="cd02205">
    <property type="entry name" value="CBS_pair_SF"/>
    <property type="match status" value="1"/>
</dbReference>